<evidence type="ECO:0000313" key="1">
    <source>
        <dbReference type="EMBL" id="MPN29035.1"/>
    </source>
</evidence>
<comment type="caution">
    <text evidence="1">The sequence shown here is derived from an EMBL/GenBank/DDBJ whole genome shotgun (WGS) entry which is preliminary data.</text>
</comment>
<sequence length="127" mass="14188">MKFLIFHIADDSLVSKIETGGVFANCPEIPRNSVREIIPEKLVVIIFSAFHCGKTQIRSEVEVQVFFQITQSVDRKMMPNRDFAKCNSGISPNSGYPDFGLKLMLGQKIQPAVTQIASKCLQTLLKV</sequence>
<dbReference type="AlphaFoldDB" id="A0A645GQS6"/>
<proteinExistence type="predicted"/>
<reference evidence="1" key="1">
    <citation type="submission" date="2019-08" db="EMBL/GenBank/DDBJ databases">
        <authorList>
            <person name="Kucharzyk K."/>
            <person name="Murdoch R.W."/>
            <person name="Higgins S."/>
            <person name="Loffler F."/>
        </authorList>
    </citation>
    <scope>NUCLEOTIDE SEQUENCE</scope>
</reference>
<dbReference type="EMBL" id="VSSQ01079546">
    <property type="protein sequence ID" value="MPN29035.1"/>
    <property type="molecule type" value="Genomic_DNA"/>
</dbReference>
<accession>A0A645GQS6</accession>
<protein>
    <submittedName>
        <fullName evidence="1">Uncharacterized protein</fullName>
    </submittedName>
</protein>
<organism evidence="1">
    <name type="scientific">bioreactor metagenome</name>
    <dbReference type="NCBI Taxonomy" id="1076179"/>
    <lineage>
        <taxon>unclassified sequences</taxon>
        <taxon>metagenomes</taxon>
        <taxon>ecological metagenomes</taxon>
    </lineage>
</organism>
<name>A0A645GQS6_9ZZZZ</name>
<gene>
    <name evidence="1" type="ORF">SDC9_176483</name>
</gene>